<name>A0A0C2SZY9_AMAMK</name>
<keyword evidence="1" id="KW-0677">Repeat</keyword>
<accession>A0A0C2SZY9</accession>
<reference evidence="4 5" key="1">
    <citation type="submission" date="2014-04" db="EMBL/GenBank/DDBJ databases">
        <title>Evolutionary Origins and Diversification of the Mycorrhizal Mutualists.</title>
        <authorList>
            <consortium name="DOE Joint Genome Institute"/>
            <consortium name="Mycorrhizal Genomics Consortium"/>
            <person name="Kohler A."/>
            <person name="Kuo A."/>
            <person name="Nagy L.G."/>
            <person name="Floudas D."/>
            <person name="Copeland A."/>
            <person name="Barry K.W."/>
            <person name="Cichocki N."/>
            <person name="Veneault-Fourrey C."/>
            <person name="LaButti K."/>
            <person name="Lindquist E.A."/>
            <person name="Lipzen A."/>
            <person name="Lundell T."/>
            <person name="Morin E."/>
            <person name="Murat C."/>
            <person name="Riley R."/>
            <person name="Ohm R."/>
            <person name="Sun H."/>
            <person name="Tunlid A."/>
            <person name="Henrissat B."/>
            <person name="Grigoriev I.V."/>
            <person name="Hibbett D.S."/>
            <person name="Martin F."/>
        </authorList>
    </citation>
    <scope>NUCLEOTIDE SEQUENCE [LARGE SCALE GENOMIC DNA]</scope>
    <source>
        <strain evidence="4 5">Koide BX008</strain>
    </source>
</reference>
<dbReference type="EMBL" id="KN818310">
    <property type="protein sequence ID" value="KIL59729.1"/>
    <property type="molecule type" value="Genomic_DNA"/>
</dbReference>
<dbReference type="STRING" id="946122.A0A0C2SZY9"/>
<sequence length="182" mass="20466">MAGQLSQDEISSLRDAFSLFDKGRVLSHPFPVLSQFHASDGDGTITINELGEVMRSLGLNPTEDELRRMMREVDTDRNGTIDFNEFLTMMAARGAADSDGLDELRAAFNMFDKDGSGQISVQELRQVMHSLGKQSRSSYQPVLIRLSGERLTDKELEEMIREADSDGDGEIDFEEFCKMMDR</sequence>
<keyword evidence="5" id="KW-1185">Reference proteome</keyword>
<dbReference type="AlphaFoldDB" id="A0A0C2SZY9"/>
<dbReference type="Gene3D" id="1.10.238.10">
    <property type="entry name" value="EF-hand"/>
    <property type="match status" value="2"/>
</dbReference>
<dbReference type="HOGENOM" id="CLU_061288_2_0_1"/>
<dbReference type="GO" id="GO:0005509">
    <property type="term" value="F:calcium ion binding"/>
    <property type="evidence" value="ECO:0007669"/>
    <property type="project" value="InterPro"/>
</dbReference>
<evidence type="ECO:0000256" key="1">
    <source>
        <dbReference type="ARBA" id="ARBA00022737"/>
    </source>
</evidence>
<dbReference type="GO" id="GO:0016460">
    <property type="term" value="C:myosin II complex"/>
    <property type="evidence" value="ECO:0007669"/>
    <property type="project" value="TreeGrafter"/>
</dbReference>
<dbReference type="CDD" id="cd00051">
    <property type="entry name" value="EFh"/>
    <property type="match status" value="2"/>
</dbReference>
<dbReference type="Pfam" id="PF13499">
    <property type="entry name" value="EF-hand_7"/>
    <property type="match status" value="2"/>
</dbReference>
<evidence type="ECO:0000256" key="2">
    <source>
        <dbReference type="ARBA" id="ARBA00022837"/>
    </source>
</evidence>
<organism evidence="4 5">
    <name type="scientific">Amanita muscaria (strain Koide BX008)</name>
    <dbReference type="NCBI Taxonomy" id="946122"/>
    <lineage>
        <taxon>Eukaryota</taxon>
        <taxon>Fungi</taxon>
        <taxon>Dikarya</taxon>
        <taxon>Basidiomycota</taxon>
        <taxon>Agaricomycotina</taxon>
        <taxon>Agaricomycetes</taxon>
        <taxon>Agaricomycetidae</taxon>
        <taxon>Agaricales</taxon>
        <taxon>Pluteineae</taxon>
        <taxon>Amanitaceae</taxon>
        <taxon>Amanita</taxon>
    </lineage>
</organism>
<feature type="domain" description="EF-hand" evidence="3">
    <location>
        <begin position="151"/>
        <end position="182"/>
    </location>
</feature>
<dbReference type="FunFam" id="1.10.238.10:FF:000003">
    <property type="entry name" value="Calmodulin A"/>
    <property type="match status" value="1"/>
</dbReference>
<evidence type="ECO:0000259" key="3">
    <source>
        <dbReference type="PROSITE" id="PS50222"/>
    </source>
</evidence>
<dbReference type="PROSITE" id="PS50222">
    <property type="entry name" value="EF_HAND_2"/>
    <property type="match status" value="4"/>
</dbReference>
<dbReference type="InterPro" id="IPR050230">
    <property type="entry name" value="CALM/Myosin/TropC-like"/>
</dbReference>
<dbReference type="InterPro" id="IPR002048">
    <property type="entry name" value="EF_hand_dom"/>
</dbReference>
<dbReference type="PANTHER" id="PTHR23048">
    <property type="entry name" value="MYOSIN LIGHT CHAIN 1, 3"/>
    <property type="match status" value="1"/>
</dbReference>
<dbReference type="PROSITE" id="PS00018">
    <property type="entry name" value="EF_HAND_1"/>
    <property type="match status" value="3"/>
</dbReference>
<dbReference type="FunFam" id="1.10.238.10:FF:000001">
    <property type="entry name" value="Calmodulin 1"/>
    <property type="match status" value="1"/>
</dbReference>
<evidence type="ECO:0000313" key="4">
    <source>
        <dbReference type="EMBL" id="KIL59729.1"/>
    </source>
</evidence>
<protein>
    <recommendedName>
        <fullName evidence="3">EF-hand domain-containing protein</fullName>
    </recommendedName>
</protein>
<feature type="domain" description="EF-hand" evidence="3">
    <location>
        <begin position="61"/>
        <end position="96"/>
    </location>
</feature>
<proteinExistence type="predicted"/>
<evidence type="ECO:0000313" key="5">
    <source>
        <dbReference type="Proteomes" id="UP000054549"/>
    </source>
</evidence>
<dbReference type="FunCoup" id="A0A0C2SZY9">
    <property type="interactions" value="148"/>
</dbReference>
<dbReference type="InParanoid" id="A0A0C2SZY9"/>
<dbReference type="InterPro" id="IPR011992">
    <property type="entry name" value="EF-hand-dom_pair"/>
</dbReference>
<dbReference type="SUPFAM" id="SSF47473">
    <property type="entry name" value="EF-hand"/>
    <property type="match status" value="1"/>
</dbReference>
<dbReference type="OrthoDB" id="26525at2759"/>
<dbReference type="SMART" id="SM00054">
    <property type="entry name" value="EFh"/>
    <property type="match status" value="4"/>
</dbReference>
<dbReference type="PANTHER" id="PTHR23048:SF0">
    <property type="entry name" value="CALMODULIN LIKE 3"/>
    <property type="match status" value="1"/>
</dbReference>
<keyword evidence="2" id="KW-0106">Calcium</keyword>
<gene>
    <name evidence="4" type="ORF">M378DRAFT_14588</name>
</gene>
<feature type="domain" description="EF-hand" evidence="3">
    <location>
        <begin position="40"/>
        <end position="60"/>
    </location>
</feature>
<dbReference type="InterPro" id="IPR018247">
    <property type="entry name" value="EF_Hand_1_Ca_BS"/>
</dbReference>
<dbReference type="Proteomes" id="UP000054549">
    <property type="component" value="Unassembled WGS sequence"/>
</dbReference>
<feature type="domain" description="EF-hand" evidence="3">
    <location>
        <begin position="99"/>
        <end position="134"/>
    </location>
</feature>